<organism evidence="1 2">
    <name type="scientific">Chloebia gouldiae</name>
    <name type="common">Gouldian finch</name>
    <name type="synonym">Erythrura gouldiae</name>
    <dbReference type="NCBI Taxonomy" id="44316"/>
    <lineage>
        <taxon>Eukaryota</taxon>
        <taxon>Metazoa</taxon>
        <taxon>Chordata</taxon>
        <taxon>Craniata</taxon>
        <taxon>Vertebrata</taxon>
        <taxon>Euteleostomi</taxon>
        <taxon>Archelosauria</taxon>
        <taxon>Archosauria</taxon>
        <taxon>Dinosauria</taxon>
        <taxon>Saurischia</taxon>
        <taxon>Theropoda</taxon>
        <taxon>Coelurosauria</taxon>
        <taxon>Aves</taxon>
        <taxon>Neognathae</taxon>
        <taxon>Neoaves</taxon>
        <taxon>Telluraves</taxon>
        <taxon>Australaves</taxon>
        <taxon>Passeriformes</taxon>
        <taxon>Passeroidea</taxon>
        <taxon>Passeridae</taxon>
        <taxon>Chloebia</taxon>
    </lineage>
</organism>
<protein>
    <submittedName>
        <fullName evidence="1">Uncharacterized protein</fullName>
    </submittedName>
</protein>
<name>A0A3L8Q7T3_CHLGU</name>
<dbReference type="Proteomes" id="UP000276834">
    <property type="component" value="Unassembled WGS sequence"/>
</dbReference>
<sequence length="70" mass="7651">MGCWLSKHARAVSCTETAKEVFLVQRGGGDVGTQHIPLAVLAVSRPWQGAWRPWHKVSSQVCQSLLLSPP</sequence>
<reference evidence="1 2" key="1">
    <citation type="journal article" date="2018" name="Proc. R. Soc. B">
        <title>A non-coding region near Follistatin controls head colour polymorphism in the Gouldian finch.</title>
        <authorList>
            <person name="Toomey M.B."/>
            <person name="Marques C.I."/>
            <person name="Andrade P."/>
            <person name="Araujo P.M."/>
            <person name="Sabatino S."/>
            <person name="Gazda M.A."/>
            <person name="Afonso S."/>
            <person name="Lopes R.J."/>
            <person name="Corbo J.C."/>
            <person name="Carneiro M."/>
        </authorList>
    </citation>
    <scope>NUCLEOTIDE SEQUENCE [LARGE SCALE GENOMIC DNA]</scope>
    <source>
        <strain evidence="1">Red01</strain>
        <tissue evidence="1">Muscle</tissue>
    </source>
</reference>
<evidence type="ECO:0000313" key="1">
    <source>
        <dbReference type="EMBL" id="RLV63377.1"/>
    </source>
</evidence>
<dbReference type="AlphaFoldDB" id="A0A3L8Q7T3"/>
<evidence type="ECO:0000313" key="2">
    <source>
        <dbReference type="Proteomes" id="UP000276834"/>
    </source>
</evidence>
<proteinExistence type="predicted"/>
<keyword evidence="2" id="KW-1185">Reference proteome</keyword>
<dbReference type="EMBL" id="QUSF01002948">
    <property type="protein sequence ID" value="RLV63377.1"/>
    <property type="molecule type" value="Genomic_DNA"/>
</dbReference>
<gene>
    <name evidence="1" type="ORF">DV515_00018333</name>
</gene>
<comment type="caution">
    <text evidence="1">The sequence shown here is derived from an EMBL/GenBank/DDBJ whole genome shotgun (WGS) entry which is preliminary data.</text>
</comment>
<accession>A0A3L8Q7T3</accession>